<keyword evidence="2" id="KW-1185">Reference proteome</keyword>
<protein>
    <recommendedName>
        <fullName evidence="3">Group-specific protein</fullName>
    </recommendedName>
</protein>
<reference evidence="1 2" key="1">
    <citation type="journal article" date="2018" name="Int. J. Syst. Evol. Microbiol.">
        <title>Planococcus salinus sp. nov., a moderately halophilic bacterium isolated from a saline-alkali soil.</title>
        <authorList>
            <person name="Gan L."/>
        </authorList>
    </citation>
    <scope>NUCLEOTIDE SEQUENCE [LARGE SCALE GENOMIC DNA]</scope>
    <source>
        <strain evidence="1 2">LCB217</strain>
    </source>
</reference>
<sequence length="126" mass="14956">MYKTLPTGVKSSITRSISKMFETYMADIEWNENRFRLEDFIGKWKQYIETGASWYEKVPEEVKKDPAFHEEVANKMNQTIEKILSEPPSEDQIARIEIMQERLNTHFDYSCKAEAAYIENKLHELK</sequence>
<dbReference type="OrthoDB" id="2737829at2"/>
<evidence type="ECO:0000313" key="2">
    <source>
        <dbReference type="Proteomes" id="UP000275473"/>
    </source>
</evidence>
<organism evidence="1 2">
    <name type="scientific">Planococcus salinus</name>
    <dbReference type="NCBI Taxonomy" id="1848460"/>
    <lineage>
        <taxon>Bacteria</taxon>
        <taxon>Bacillati</taxon>
        <taxon>Bacillota</taxon>
        <taxon>Bacilli</taxon>
        <taxon>Bacillales</taxon>
        <taxon>Caryophanaceae</taxon>
        <taxon>Planococcus</taxon>
    </lineage>
</organism>
<dbReference type="RefSeq" id="WP_123164511.1">
    <property type="nucleotide sequence ID" value="NZ_RIAX01000003.1"/>
</dbReference>
<name>A0A3M8P8L4_9BACL</name>
<proteinExistence type="predicted"/>
<accession>A0A3M8P8L4</accession>
<dbReference type="EMBL" id="RIAX01000003">
    <property type="protein sequence ID" value="RNF40003.1"/>
    <property type="molecule type" value="Genomic_DNA"/>
</dbReference>
<dbReference type="Proteomes" id="UP000275473">
    <property type="component" value="Unassembled WGS sequence"/>
</dbReference>
<evidence type="ECO:0008006" key="3">
    <source>
        <dbReference type="Google" id="ProtNLM"/>
    </source>
</evidence>
<gene>
    <name evidence="1" type="ORF">EEX84_05030</name>
</gene>
<dbReference type="AlphaFoldDB" id="A0A3M8P8L4"/>
<comment type="caution">
    <text evidence="1">The sequence shown here is derived from an EMBL/GenBank/DDBJ whole genome shotgun (WGS) entry which is preliminary data.</text>
</comment>
<evidence type="ECO:0000313" key="1">
    <source>
        <dbReference type="EMBL" id="RNF40003.1"/>
    </source>
</evidence>